<protein>
    <submittedName>
        <fullName evidence="4">DUF4157 domain-containing protein</fullName>
    </submittedName>
</protein>
<dbReference type="RefSeq" id="WP_149234105.1">
    <property type="nucleotide sequence ID" value="NZ_JALJXJ010000017.1"/>
</dbReference>
<dbReference type="Pfam" id="PF13699">
    <property type="entry name" value="eCIS_core"/>
    <property type="match status" value="1"/>
</dbReference>
<proteinExistence type="predicted"/>
<evidence type="ECO:0000256" key="1">
    <source>
        <dbReference type="PROSITE-ProRule" id="PRU00042"/>
    </source>
</evidence>
<dbReference type="PROSITE" id="PS00028">
    <property type="entry name" value="ZINC_FINGER_C2H2_1"/>
    <property type="match status" value="1"/>
</dbReference>
<dbReference type="InterPro" id="IPR013087">
    <property type="entry name" value="Znf_C2H2_type"/>
</dbReference>
<name>A0A5A9GE07_AZOLI</name>
<feature type="compositionally biased region" description="Basic and acidic residues" evidence="2">
    <location>
        <begin position="359"/>
        <end position="378"/>
    </location>
</feature>
<reference evidence="4 5" key="1">
    <citation type="submission" date="2019-08" db="EMBL/GenBank/DDBJ databases">
        <authorList>
            <person name="Grouzdev D."/>
            <person name="Tikhonova E."/>
            <person name="Kravchenko I."/>
        </authorList>
    </citation>
    <scope>NUCLEOTIDE SEQUENCE [LARGE SCALE GENOMIC DNA]</scope>
    <source>
        <strain evidence="4 5">59b</strain>
    </source>
</reference>
<evidence type="ECO:0000313" key="4">
    <source>
        <dbReference type="EMBL" id="KAA0592738.1"/>
    </source>
</evidence>
<feature type="domain" description="C2H2-type" evidence="3">
    <location>
        <begin position="272"/>
        <end position="302"/>
    </location>
</feature>
<dbReference type="AlphaFoldDB" id="A0A5A9GE07"/>
<dbReference type="InterPro" id="IPR025295">
    <property type="entry name" value="eCIS_core_dom"/>
</dbReference>
<feature type="region of interest" description="Disordered" evidence="2">
    <location>
        <begin position="358"/>
        <end position="378"/>
    </location>
</feature>
<evidence type="ECO:0000313" key="5">
    <source>
        <dbReference type="Proteomes" id="UP000324927"/>
    </source>
</evidence>
<dbReference type="PROSITE" id="PS50157">
    <property type="entry name" value="ZINC_FINGER_C2H2_2"/>
    <property type="match status" value="1"/>
</dbReference>
<organism evidence="4 5">
    <name type="scientific">Azospirillum lipoferum</name>
    <dbReference type="NCBI Taxonomy" id="193"/>
    <lineage>
        <taxon>Bacteria</taxon>
        <taxon>Pseudomonadati</taxon>
        <taxon>Pseudomonadota</taxon>
        <taxon>Alphaproteobacteria</taxon>
        <taxon>Rhodospirillales</taxon>
        <taxon>Azospirillaceae</taxon>
        <taxon>Azospirillum</taxon>
    </lineage>
</organism>
<dbReference type="Proteomes" id="UP000324927">
    <property type="component" value="Unassembled WGS sequence"/>
</dbReference>
<gene>
    <name evidence="4" type="ORF">FZ942_26695</name>
</gene>
<sequence>MTTHATLRRADTRPAQTSDTAGTARAAGPQHAILTQLAADLNARSGVRQFADAAPGQRTPAAGRNRTGLPDTLKAGIEALSGVSLDDVRVYRNSPKPAGMQALAYTQGTDIHVGPGQEQHLPHEAWHAVQQKQGRVRATTQMKNATPLNDDAQLEREADVMGAQAVQMMTRAPMVGTTDAAPLRIALPGLAVVQRKYAPTRKGEVVWVKPAGSVDWVKATFISDDGRAWNFRSEDGGTISISNRNNISQDNPAEYGDGNDKETLFDQKSAYSVCQHPDCGKKYKNWHELYRHVRTNHDFPKQEKYPYALLGGQGASSYVLNRNRTGKEWSATFHSKKTGNNMHSEWNGAEFLPRKKVKLDKQSRTERAGRGDEEGMEHDHGVIDHSLVTSSFQDFMDENGKHTSFFYTGEPHCGLCSLSLQSARLPTVYPTEAEPSQSQSYRVPWFAPNMEEVAARLGSQLPREGNPLVLDKKKMKNVTKPRIKYNRTLKIRDKSINKTDKNQQKRYILQSIALNKKAYEDFFSALGEIEGPISQQTILEQLAKTPVPMAPDTFDQYDPLSRDAKRGGKTKKSSKPPQPSQILTGMDGQSTLTAYETTGDGSCGIHAMFGTPDEDGCYTAADAPQRREALAQRIETGNVDGGRYHLMLSDLVEETVLRRMRNARAQLTPDQALLWNQFRQIPGFRNALRDRMAPHDETDAILRDDRADLLRRYREQLGTVPAIQAFLVDEIMQSDAKSDRDARRRLERCASGGRAALLMTFDPDYLERVIEANFDGVVALDTSDIKDDVEQYHAEREQAGNDRRAEMDGLVNGHIAELRNAYAAVVRNPAYYLREEDLREVATMENRGLHIHRRHDQNPDSFVNAVTHDGPNPFVIFHEGAHYERAEEQARTGRRSKSRK</sequence>
<dbReference type="OrthoDB" id="292792at2"/>
<dbReference type="GO" id="GO:0008270">
    <property type="term" value="F:zinc ion binding"/>
    <property type="evidence" value="ECO:0007669"/>
    <property type="project" value="UniProtKB-KW"/>
</dbReference>
<keyword evidence="1" id="KW-0863">Zinc-finger</keyword>
<keyword evidence="1" id="KW-0479">Metal-binding</keyword>
<evidence type="ECO:0000256" key="2">
    <source>
        <dbReference type="SAM" id="MobiDB-lite"/>
    </source>
</evidence>
<keyword evidence="5" id="KW-1185">Reference proteome</keyword>
<evidence type="ECO:0000259" key="3">
    <source>
        <dbReference type="PROSITE" id="PS50157"/>
    </source>
</evidence>
<comment type="caution">
    <text evidence="4">The sequence shown here is derived from an EMBL/GenBank/DDBJ whole genome shotgun (WGS) entry which is preliminary data.</text>
</comment>
<keyword evidence="1" id="KW-0862">Zinc</keyword>
<feature type="region of interest" description="Disordered" evidence="2">
    <location>
        <begin position="549"/>
        <end position="587"/>
    </location>
</feature>
<dbReference type="EMBL" id="VTTN01000014">
    <property type="protein sequence ID" value="KAA0592738.1"/>
    <property type="molecule type" value="Genomic_DNA"/>
</dbReference>
<feature type="region of interest" description="Disordered" evidence="2">
    <location>
        <begin position="1"/>
        <end position="27"/>
    </location>
</feature>
<accession>A0A5A9GE07</accession>